<dbReference type="Pfam" id="PF00632">
    <property type="entry name" value="HECT"/>
    <property type="match status" value="1"/>
</dbReference>
<feature type="compositionally biased region" description="Polar residues" evidence="9">
    <location>
        <begin position="61"/>
        <end position="83"/>
    </location>
</feature>
<feature type="compositionally biased region" description="Basic residues" evidence="9">
    <location>
        <begin position="1"/>
        <end position="16"/>
    </location>
</feature>
<organism evidence="12 13">
    <name type="scientific">Triparma columacea</name>
    <dbReference type="NCBI Taxonomy" id="722753"/>
    <lineage>
        <taxon>Eukaryota</taxon>
        <taxon>Sar</taxon>
        <taxon>Stramenopiles</taxon>
        <taxon>Ochrophyta</taxon>
        <taxon>Bolidophyceae</taxon>
        <taxon>Parmales</taxon>
        <taxon>Triparmaceae</taxon>
        <taxon>Triparma</taxon>
    </lineage>
</organism>
<feature type="domain" description="HECT" evidence="11">
    <location>
        <begin position="1185"/>
        <end position="1424"/>
    </location>
</feature>
<evidence type="ECO:0000256" key="5">
    <source>
        <dbReference type="ARBA" id="ARBA00022786"/>
    </source>
</evidence>
<keyword evidence="4" id="KW-0418">Kinase</keyword>
<feature type="region of interest" description="Disordered" evidence="9">
    <location>
        <begin position="741"/>
        <end position="794"/>
    </location>
</feature>
<dbReference type="InterPro" id="IPR000719">
    <property type="entry name" value="Prot_kinase_dom"/>
</dbReference>
<evidence type="ECO:0000313" key="13">
    <source>
        <dbReference type="Proteomes" id="UP001165065"/>
    </source>
</evidence>
<dbReference type="SUPFAM" id="SSF56112">
    <property type="entry name" value="Protein kinase-like (PK-like)"/>
    <property type="match status" value="1"/>
</dbReference>
<reference evidence="13" key="1">
    <citation type="journal article" date="2023" name="Commun. Biol.">
        <title>Genome analysis of Parmales, the sister group of diatoms, reveals the evolutionary specialization of diatoms from phago-mixotrophs to photoautotrophs.</title>
        <authorList>
            <person name="Ban H."/>
            <person name="Sato S."/>
            <person name="Yoshikawa S."/>
            <person name="Yamada K."/>
            <person name="Nakamura Y."/>
            <person name="Ichinomiya M."/>
            <person name="Sato N."/>
            <person name="Blanc-Mathieu R."/>
            <person name="Endo H."/>
            <person name="Kuwata A."/>
            <person name="Ogata H."/>
        </authorList>
    </citation>
    <scope>NUCLEOTIDE SEQUENCE [LARGE SCALE GENOMIC DNA]</scope>
</reference>
<feature type="domain" description="Protein kinase" evidence="10">
    <location>
        <begin position="435"/>
        <end position="735"/>
    </location>
</feature>
<dbReference type="EMBL" id="BRYA01000100">
    <property type="protein sequence ID" value="GMI39275.1"/>
    <property type="molecule type" value="Genomic_DNA"/>
</dbReference>
<dbReference type="InterPro" id="IPR035983">
    <property type="entry name" value="Hect_E3_ubiquitin_ligase"/>
</dbReference>
<evidence type="ECO:0000256" key="4">
    <source>
        <dbReference type="ARBA" id="ARBA00022777"/>
    </source>
</evidence>
<dbReference type="GO" id="GO:0005524">
    <property type="term" value="F:ATP binding"/>
    <property type="evidence" value="ECO:0007669"/>
    <property type="project" value="UniProtKB-UniRule"/>
</dbReference>
<feature type="compositionally biased region" description="Basic and acidic residues" evidence="9">
    <location>
        <begin position="384"/>
        <end position="396"/>
    </location>
</feature>
<feature type="compositionally biased region" description="Acidic residues" evidence="9">
    <location>
        <begin position="355"/>
        <end position="383"/>
    </location>
</feature>
<evidence type="ECO:0000313" key="12">
    <source>
        <dbReference type="EMBL" id="GMI39275.1"/>
    </source>
</evidence>
<dbReference type="Gene3D" id="3.30.200.20">
    <property type="entry name" value="Phosphorylase Kinase, domain 1"/>
    <property type="match status" value="1"/>
</dbReference>
<dbReference type="Proteomes" id="UP001165065">
    <property type="component" value="Unassembled WGS sequence"/>
</dbReference>
<comment type="caution">
    <text evidence="12">The sequence shown here is derived from an EMBL/GenBank/DDBJ whole genome shotgun (WGS) entry which is preliminary data.</text>
</comment>
<dbReference type="InterPro" id="IPR017441">
    <property type="entry name" value="Protein_kinase_ATP_BS"/>
</dbReference>
<protein>
    <recommendedName>
        <fullName evidence="14">Protein kinase domain-containing protein</fullName>
    </recommendedName>
</protein>
<dbReference type="InterPro" id="IPR011009">
    <property type="entry name" value="Kinase-like_dom_sf"/>
</dbReference>
<dbReference type="Gene3D" id="1.10.510.10">
    <property type="entry name" value="Transferase(Phosphotransferase) domain 1"/>
    <property type="match status" value="1"/>
</dbReference>
<feature type="compositionally biased region" description="Basic and acidic residues" evidence="9">
    <location>
        <begin position="776"/>
        <end position="786"/>
    </location>
</feature>
<evidence type="ECO:0000256" key="9">
    <source>
        <dbReference type="SAM" id="MobiDB-lite"/>
    </source>
</evidence>
<evidence type="ECO:0000256" key="2">
    <source>
        <dbReference type="ARBA" id="ARBA00022679"/>
    </source>
</evidence>
<feature type="compositionally biased region" description="Basic and acidic residues" evidence="9">
    <location>
        <begin position="339"/>
        <end position="354"/>
    </location>
</feature>
<keyword evidence="13" id="KW-1185">Reference proteome</keyword>
<dbReference type="FunFam" id="1.10.510.10:FF:000624">
    <property type="entry name" value="Mitogen-activated protein kinase"/>
    <property type="match status" value="1"/>
</dbReference>
<dbReference type="GO" id="GO:0004674">
    <property type="term" value="F:protein serine/threonine kinase activity"/>
    <property type="evidence" value="ECO:0007669"/>
    <property type="project" value="UniProtKB-KW"/>
</dbReference>
<dbReference type="InterPro" id="IPR000569">
    <property type="entry name" value="HECT_dom"/>
</dbReference>
<dbReference type="SMART" id="SM00220">
    <property type="entry name" value="S_TKc"/>
    <property type="match status" value="1"/>
</dbReference>
<evidence type="ECO:0000259" key="10">
    <source>
        <dbReference type="PROSITE" id="PS50011"/>
    </source>
</evidence>
<feature type="compositionally biased region" description="Basic and acidic residues" evidence="9">
    <location>
        <begin position="292"/>
        <end position="301"/>
    </location>
</feature>
<dbReference type="PANTHER" id="PTHR24055">
    <property type="entry name" value="MITOGEN-ACTIVATED PROTEIN KINASE"/>
    <property type="match status" value="1"/>
</dbReference>
<dbReference type="InterPro" id="IPR008271">
    <property type="entry name" value="Ser/Thr_kinase_AS"/>
</dbReference>
<accession>A0A9W7GAM1</accession>
<keyword evidence="3 8" id="KW-0547">Nucleotide-binding</keyword>
<keyword evidence="6 8" id="KW-0067">ATP-binding</keyword>
<feature type="compositionally biased region" description="Basic and acidic residues" evidence="9">
    <location>
        <begin position="20"/>
        <end position="45"/>
    </location>
</feature>
<feature type="active site" description="Glycyl thioester intermediate" evidence="7">
    <location>
        <position position="1415"/>
    </location>
</feature>
<feature type="binding site" evidence="8">
    <location>
        <position position="465"/>
    </location>
    <ligand>
        <name>ATP</name>
        <dbReference type="ChEBI" id="CHEBI:30616"/>
    </ligand>
</feature>
<sequence>MPSRKPLRSKKIKTKPKPSGWDKRKEAGWDPRFIRGRIESDDRKGNVSTKSSYRRPPHQFSKINKNLDSLHSGSAPSRDQNGKMSKIPPSLTSPDIARDKKAKDIYRKKMDAARAVGYRESLLMQLNAVVLNWPKDHSAGSVVGIGGLRAKNALPEAARLLRNMSVDLREAGLRCVEKIVSWVLAVSINASSPTPFMWNGQDYLMKMYTDLNFVQKTIGANATKIANFCEGNPLLLSRDEIAGKGVKNQVGRAHAASIVILDVVRRSRAAAGGMRMKKPVAPSKSPKKKTKLRVEAVMVDKAEEEEKEKEKETVEIEEEATGVGQNIKPEEEAGLANDPKAKPEKETEAEKEAEAEVEELEEEEEVDEESYGDDDYDDFEETAEDKNEDEKPEASPKHTPPKSVNQQNEADERITLEEEPPFLSSPISDDMLKQFDMGKLLGEGAYGFVYLAIHKATSKKVAIKKFKNADEEDEDVDYVVKTQEREVAICNQLKHKRIVEVTENFVQDGTQYIVFEMMQCNVLELIERNADGIKSPEVVQVLMRQLLEGLAFCHEQNIIHRDIKPENLLLNDVDGKAPILKLCDFGAARNLDEVGGRRGGGGGLTHYVGSRWYRAPELLGNSTDYGLSVDVWSAACIMAELITGNALFQGDDEKEVVQYIFDIIDPPTMPILRAMQQRELINDVYAASRGQKKKTLKEEVGKGLNLAGHALLEDMLTIDPAARSAAKVCVGHKYFLESPDIIEEKKEEEEEEEEDYGDEDYEEDDGFEQEEEEEKKEEKEEKKEEESGLTEASECFDFGTRELQRALKSAVLEGEVDALGDGLGDTRVSEVETFVREAAGLGTEDQITNLVMAIQKSIDRACGSRVKSCKDWMLAQQRSDISLAEVVSAVEEDVGRQKGKWRNSNEAALAGLEALRREGAGATKRQMFWNESINSVLSLVSAFLLDAEVSQEVKLNGIRNLEKLLGLPKLTDNTGMLSPTNKGLFLYMKITSGGVSRLTLTTYRDNCLSTCRNLLEHAGYFENDIDDRSFVICPYYRSEFGKKISEGHNVEEGEGLGPRKELFILMSHQFLQKYRSIDVVLMGCSGEKGDNVISYGGSSYALGDVKVGGLVVVNEGEEGEQRRVVTRVNKSRGQIMLDKMLVDGFREASVAVMESCTPKLVWKQDCEKVWINTQIVDGTENRVMFQLLGMLMGLTVVNQCLLDFSMPTIFFKLLLDEGYEVKKEDLAGFDDGMLKNLEMVEKHWGADQIKEVCDVEGVRVGRGAGKEELYTAYEKHLLSSSLVEGVKWQMEAVRSGFFSMVKREELREAGVGGEDLGEIVCGVDWGKDFDFDFRDIFQVVCDDELSGCPELHDALWEVIQGFSVAEKRKLLLFITGVDKIPARGTEFLTIETPFLPMSLEDQRKMLLMVPQSHTCDNILELPNYWKAINKVNEADGVGGKGKGGPQEVREVKRILKEKLLIAIDNAKGYGLDAIHEEGGGGGEREAETLYDLLGRGGNQAGAGAAGEESEGDASFNIPTLGGDMGTSTKRSIESFDEESFDIPNLGDVEEKKVEVGGGGKKVKEEEEEEEEEEEDYSDDSYDESFDLP</sequence>
<dbReference type="PROSITE" id="PS00108">
    <property type="entry name" value="PROTEIN_KINASE_ST"/>
    <property type="match status" value="1"/>
</dbReference>
<feature type="region of interest" description="Disordered" evidence="9">
    <location>
        <begin position="1"/>
        <end position="100"/>
    </location>
</feature>
<dbReference type="PROSITE" id="PS50011">
    <property type="entry name" value="PROTEIN_KINASE_DOM"/>
    <property type="match status" value="1"/>
</dbReference>
<name>A0A9W7GAM1_9STRA</name>
<evidence type="ECO:0000256" key="3">
    <source>
        <dbReference type="ARBA" id="ARBA00022741"/>
    </source>
</evidence>
<dbReference type="PROSITE" id="PS00107">
    <property type="entry name" value="PROTEIN_KINASE_ATP"/>
    <property type="match status" value="1"/>
</dbReference>
<keyword evidence="2" id="KW-0808">Transferase</keyword>
<feature type="compositionally biased region" description="Acidic residues" evidence="9">
    <location>
        <begin position="746"/>
        <end position="775"/>
    </location>
</feature>
<proteinExistence type="predicted"/>
<dbReference type="SMART" id="SM00119">
    <property type="entry name" value="HECTc"/>
    <property type="match status" value="1"/>
</dbReference>
<dbReference type="PROSITE" id="PS50237">
    <property type="entry name" value="HECT"/>
    <property type="match status" value="1"/>
</dbReference>
<feature type="region of interest" description="Disordered" evidence="9">
    <location>
        <begin position="272"/>
        <end position="409"/>
    </location>
</feature>
<dbReference type="Gene3D" id="3.30.2410.10">
    <property type="entry name" value="Hect, E3 ligase catalytic domain"/>
    <property type="match status" value="1"/>
</dbReference>
<evidence type="ECO:0000256" key="8">
    <source>
        <dbReference type="PROSITE-ProRule" id="PRU10141"/>
    </source>
</evidence>
<dbReference type="Pfam" id="PF00069">
    <property type="entry name" value="Pkinase"/>
    <property type="match status" value="1"/>
</dbReference>
<dbReference type="OrthoDB" id="423283at2759"/>
<keyword evidence="5 7" id="KW-0833">Ubl conjugation pathway</keyword>
<gene>
    <name evidence="12" type="ORF">TrCOL_g10640</name>
</gene>
<feature type="compositionally biased region" description="Acidic residues" evidence="9">
    <location>
        <begin position="1565"/>
        <end position="1588"/>
    </location>
</feature>
<evidence type="ECO:0000256" key="6">
    <source>
        <dbReference type="ARBA" id="ARBA00022840"/>
    </source>
</evidence>
<evidence type="ECO:0000256" key="1">
    <source>
        <dbReference type="ARBA" id="ARBA00022527"/>
    </source>
</evidence>
<evidence type="ECO:0000259" key="11">
    <source>
        <dbReference type="PROSITE" id="PS50237"/>
    </source>
</evidence>
<feature type="compositionally biased region" description="Low complexity" evidence="9">
    <location>
        <begin position="272"/>
        <end position="284"/>
    </location>
</feature>
<feature type="region of interest" description="Disordered" evidence="9">
    <location>
        <begin position="1499"/>
        <end position="1588"/>
    </location>
</feature>
<evidence type="ECO:0008006" key="14">
    <source>
        <dbReference type="Google" id="ProtNLM"/>
    </source>
</evidence>
<dbReference type="Gene3D" id="3.90.1750.10">
    <property type="entry name" value="Hect, E3 ligase catalytic domains"/>
    <property type="match status" value="1"/>
</dbReference>
<dbReference type="SUPFAM" id="SSF56204">
    <property type="entry name" value="Hect, E3 ligase catalytic domain"/>
    <property type="match status" value="1"/>
</dbReference>
<dbReference type="InterPro" id="IPR050117">
    <property type="entry name" value="MAPK"/>
</dbReference>
<dbReference type="GO" id="GO:0004842">
    <property type="term" value="F:ubiquitin-protein transferase activity"/>
    <property type="evidence" value="ECO:0007669"/>
    <property type="project" value="InterPro"/>
</dbReference>
<evidence type="ECO:0000256" key="7">
    <source>
        <dbReference type="PROSITE-ProRule" id="PRU00104"/>
    </source>
</evidence>
<keyword evidence="1" id="KW-0723">Serine/threonine-protein kinase</keyword>